<evidence type="ECO:0000313" key="3">
    <source>
        <dbReference type="EMBL" id="KAH8078076.1"/>
    </source>
</evidence>
<gene>
    <name evidence="3" type="ORF">BXZ70DRAFT_1012814</name>
</gene>
<evidence type="ECO:0000256" key="2">
    <source>
        <dbReference type="SAM" id="Phobius"/>
    </source>
</evidence>
<feature type="compositionally biased region" description="Polar residues" evidence="1">
    <location>
        <begin position="693"/>
        <end position="709"/>
    </location>
</feature>
<feature type="transmembrane region" description="Helical" evidence="2">
    <location>
        <begin position="20"/>
        <end position="45"/>
    </location>
</feature>
<keyword evidence="4" id="KW-1185">Reference proteome</keyword>
<accession>A0A8K0UG01</accession>
<keyword evidence="2" id="KW-0472">Membrane</keyword>
<feature type="region of interest" description="Disordered" evidence="1">
    <location>
        <begin position="179"/>
        <end position="231"/>
    </location>
</feature>
<reference evidence="3" key="1">
    <citation type="journal article" date="2021" name="New Phytol.">
        <title>Evolutionary innovations through gain and loss of genes in the ectomycorrhizal Boletales.</title>
        <authorList>
            <person name="Wu G."/>
            <person name="Miyauchi S."/>
            <person name="Morin E."/>
            <person name="Kuo A."/>
            <person name="Drula E."/>
            <person name="Varga T."/>
            <person name="Kohler A."/>
            <person name="Feng B."/>
            <person name="Cao Y."/>
            <person name="Lipzen A."/>
            <person name="Daum C."/>
            <person name="Hundley H."/>
            <person name="Pangilinan J."/>
            <person name="Johnson J."/>
            <person name="Barry K."/>
            <person name="LaButti K."/>
            <person name="Ng V."/>
            <person name="Ahrendt S."/>
            <person name="Min B."/>
            <person name="Choi I.G."/>
            <person name="Park H."/>
            <person name="Plett J.M."/>
            <person name="Magnuson J."/>
            <person name="Spatafora J.W."/>
            <person name="Nagy L.G."/>
            <person name="Henrissat B."/>
            <person name="Grigoriev I.V."/>
            <person name="Yang Z.L."/>
            <person name="Xu J."/>
            <person name="Martin F.M."/>
        </authorList>
    </citation>
    <scope>NUCLEOTIDE SEQUENCE</scope>
    <source>
        <strain evidence="3">KKN 215</strain>
    </source>
</reference>
<sequence length="813" mass="87886">MQPALTFSSDFKIAHCTEPWMFFIQVIATAIAGTVQVGVQAWMFINIPGMCSKDSPPGFIFASRRIRIIGVRREIRTAHQPALSPEHYSDGCRKPANSHVPDALNSAPTFRDMCSPTSAYSSDFPSPLPTPRHMPFGNIIDVGSEVQKSPSILSRRCEGGSQEEHLDVGPARLIRLTHTIAPVDRSPDSTQRFKDCARQSGTSSTPTRPQSRPSRIQPRPNSDESTLPETVAIPERLTASAVFVRPVEHVCPRNQSSLRNGTRSPSRASTVQMGSREAEPTPKLQAPSPIQRTQSTIREQHVSSYMSAASTRSSQIESSFPSFTGTSETRSPHQAAQADLPPLPTQNLVIPSPPSVMDQPVAALAMPTLAPAPEPSTLSDLPNKVVSDAPKSRGLFAALRRKGRRSSVEPPAQSGFANVAAPSPIVQVIKETIVERVSAPPIIQVDQETKEIMHSVEGAVNRVAEQEDRNGEQLSGIRSQVDTVLQELRQMPKPITPKIVQETPLPTLPVPTPPVLDVTPITDRLDEMGTTLNINLPELLEKVEELMRQAEALQQAKSVVVLRNLPAIRGESALEENQLAEGGGSATDLAGEKKTDGEDVPDSAGGGAIVEDNEGSGEIQGTRLELFNPTWGSVRFDWSLTIAQKPPSPSLHRPSKSRVRSSHDRQPHSTGPEGCPGNRDGRRGQVNAMGGSLSKSTNATRTGPEQQVQPPLHPDDVDFMTDLHEITLLQHGYSPIHAAVTVPLTTLPLDLPRWLALGGGLVLAGNTRGGPPATTVPLTTLPLDLPVPSHWEVDWSSLVTPAVDLQPRGRHLR</sequence>
<proteinExistence type="predicted"/>
<keyword evidence="2" id="KW-1133">Transmembrane helix</keyword>
<feature type="compositionally biased region" description="Low complexity" evidence="1">
    <location>
        <begin position="198"/>
        <end position="220"/>
    </location>
</feature>
<feature type="compositionally biased region" description="Polar residues" evidence="1">
    <location>
        <begin position="288"/>
        <end position="297"/>
    </location>
</feature>
<feature type="compositionally biased region" description="Polar residues" evidence="1">
    <location>
        <begin position="253"/>
        <end position="273"/>
    </location>
</feature>
<comment type="caution">
    <text evidence="3">The sequence shown here is derived from an EMBL/GenBank/DDBJ whole genome shotgun (WGS) entry which is preliminary data.</text>
</comment>
<dbReference type="EMBL" id="JAEVFJ010000060">
    <property type="protein sequence ID" value="KAH8078076.1"/>
    <property type="molecule type" value="Genomic_DNA"/>
</dbReference>
<keyword evidence="2" id="KW-0812">Transmembrane</keyword>
<feature type="region of interest" description="Disordered" evidence="1">
    <location>
        <begin position="643"/>
        <end position="717"/>
    </location>
</feature>
<name>A0A8K0UG01_9AGAR</name>
<feature type="compositionally biased region" description="Basic and acidic residues" evidence="1">
    <location>
        <begin position="155"/>
        <end position="167"/>
    </location>
</feature>
<dbReference type="Proteomes" id="UP000813824">
    <property type="component" value="Unassembled WGS sequence"/>
</dbReference>
<evidence type="ECO:0000313" key="4">
    <source>
        <dbReference type="Proteomes" id="UP000813824"/>
    </source>
</evidence>
<protein>
    <submittedName>
        <fullName evidence="3">Uncharacterized protein</fullName>
    </submittedName>
</protein>
<feature type="region of interest" description="Disordered" evidence="1">
    <location>
        <begin position="576"/>
        <end position="622"/>
    </location>
</feature>
<organism evidence="3 4">
    <name type="scientific">Cristinia sonorae</name>
    <dbReference type="NCBI Taxonomy" id="1940300"/>
    <lineage>
        <taxon>Eukaryota</taxon>
        <taxon>Fungi</taxon>
        <taxon>Dikarya</taxon>
        <taxon>Basidiomycota</taxon>
        <taxon>Agaricomycotina</taxon>
        <taxon>Agaricomycetes</taxon>
        <taxon>Agaricomycetidae</taxon>
        <taxon>Agaricales</taxon>
        <taxon>Pleurotineae</taxon>
        <taxon>Stephanosporaceae</taxon>
        <taxon>Cristinia</taxon>
    </lineage>
</organism>
<dbReference type="AlphaFoldDB" id="A0A8K0UG01"/>
<feature type="region of interest" description="Disordered" evidence="1">
    <location>
        <begin position="253"/>
        <end position="351"/>
    </location>
</feature>
<feature type="compositionally biased region" description="Polar residues" evidence="1">
    <location>
        <begin position="315"/>
        <end position="334"/>
    </location>
</feature>
<feature type="compositionally biased region" description="Basic and acidic residues" evidence="1">
    <location>
        <begin position="185"/>
        <end position="197"/>
    </location>
</feature>
<feature type="compositionally biased region" description="Low complexity" evidence="1">
    <location>
        <begin position="303"/>
        <end position="314"/>
    </location>
</feature>
<evidence type="ECO:0000256" key="1">
    <source>
        <dbReference type="SAM" id="MobiDB-lite"/>
    </source>
</evidence>
<feature type="region of interest" description="Disordered" evidence="1">
    <location>
        <begin position="150"/>
        <end position="169"/>
    </location>
</feature>